<dbReference type="GO" id="GO:0003729">
    <property type="term" value="F:mRNA binding"/>
    <property type="evidence" value="ECO:0000318"/>
    <property type="project" value="GO_Central"/>
</dbReference>
<dbReference type="GO" id="GO:0005762">
    <property type="term" value="C:mitochondrial large ribosomal subunit"/>
    <property type="evidence" value="ECO:0000318"/>
    <property type="project" value="GO_Central"/>
</dbReference>
<dbReference type="GO" id="GO:0017148">
    <property type="term" value="P:negative regulation of translation"/>
    <property type="evidence" value="ECO:0000318"/>
    <property type="project" value="GO_Central"/>
</dbReference>
<dbReference type="eggNOG" id="KOG3203">
    <property type="taxonomic scope" value="Eukaryota"/>
</dbReference>
<evidence type="ECO:0000256" key="4">
    <source>
        <dbReference type="SAM" id="MobiDB-lite"/>
    </source>
</evidence>
<dbReference type="PANTHER" id="PTHR11545:SF2">
    <property type="entry name" value="LARGE RIBOSOMAL SUBUNIT PROTEIN UL13M"/>
    <property type="match status" value="1"/>
</dbReference>
<gene>
    <name evidence="5" type="ORF">SELMODRAFT_94231</name>
</gene>
<accession>D8RHW6</accession>
<dbReference type="Proteomes" id="UP000001514">
    <property type="component" value="Unassembled WGS sequence"/>
</dbReference>
<feature type="non-terminal residue" evidence="5">
    <location>
        <position position="1"/>
    </location>
</feature>
<dbReference type="FunCoup" id="D8RHW6">
    <property type="interactions" value="2992"/>
</dbReference>
<evidence type="ECO:0000256" key="2">
    <source>
        <dbReference type="ARBA" id="ARBA00022980"/>
    </source>
</evidence>
<evidence type="ECO:0008006" key="7">
    <source>
        <dbReference type="Google" id="ProtNLM"/>
    </source>
</evidence>
<dbReference type="NCBIfam" id="TIGR01066">
    <property type="entry name" value="rplM_bact"/>
    <property type="match status" value="1"/>
</dbReference>
<dbReference type="OrthoDB" id="274622at2759"/>
<dbReference type="HAMAP" id="MF_01366">
    <property type="entry name" value="Ribosomal_uL13"/>
    <property type="match status" value="1"/>
</dbReference>
<sequence length="200" mass="22885">QKLRAGLIPQVTEGRRWLLIDAKKEVLGRLASKLAIVLMGKDKPTYSPNKDEGDICVVINAKHITYTGGWKLKNKVYYWHTGYIGHLKQIKLNHMIERDPTLPLRKAVFRMMPRNRLHRRRMLKLRVFADERHPFDDKPLVPWTMPPRNIRKPRIYVPRSIKLARRKLAEREAAAAAAAAAAAESEGDGGTAKEGVDRPQ</sequence>
<dbReference type="InterPro" id="IPR005822">
    <property type="entry name" value="Ribosomal_uL13"/>
</dbReference>
<proteinExistence type="inferred from homology"/>
<dbReference type="HOGENOM" id="CLU_083152_1_0_1"/>
<keyword evidence="3" id="KW-0687">Ribonucleoprotein</keyword>
<dbReference type="EMBL" id="GL377580">
    <property type="protein sequence ID" value="EFJ28143.1"/>
    <property type="molecule type" value="Genomic_DNA"/>
</dbReference>
<dbReference type="Pfam" id="PF00572">
    <property type="entry name" value="Ribosomal_L13"/>
    <property type="match status" value="1"/>
</dbReference>
<name>D8RHW6_SELML</name>
<evidence type="ECO:0000313" key="5">
    <source>
        <dbReference type="EMBL" id="EFJ28143.1"/>
    </source>
</evidence>
<dbReference type="KEGG" id="smo:SELMODRAFT_94231"/>
<evidence type="ECO:0000313" key="6">
    <source>
        <dbReference type="Proteomes" id="UP000001514"/>
    </source>
</evidence>
<reference evidence="5 6" key="1">
    <citation type="journal article" date="2011" name="Science">
        <title>The Selaginella genome identifies genetic changes associated with the evolution of vascular plants.</title>
        <authorList>
            <person name="Banks J.A."/>
            <person name="Nishiyama T."/>
            <person name="Hasebe M."/>
            <person name="Bowman J.L."/>
            <person name="Gribskov M."/>
            <person name="dePamphilis C."/>
            <person name="Albert V.A."/>
            <person name="Aono N."/>
            <person name="Aoyama T."/>
            <person name="Ambrose B.A."/>
            <person name="Ashton N.W."/>
            <person name="Axtell M.J."/>
            <person name="Barker E."/>
            <person name="Barker M.S."/>
            <person name="Bennetzen J.L."/>
            <person name="Bonawitz N.D."/>
            <person name="Chapple C."/>
            <person name="Cheng C."/>
            <person name="Correa L.G."/>
            <person name="Dacre M."/>
            <person name="DeBarry J."/>
            <person name="Dreyer I."/>
            <person name="Elias M."/>
            <person name="Engstrom E.M."/>
            <person name="Estelle M."/>
            <person name="Feng L."/>
            <person name="Finet C."/>
            <person name="Floyd S.K."/>
            <person name="Frommer W.B."/>
            <person name="Fujita T."/>
            <person name="Gramzow L."/>
            <person name="Gutensohn M."/>
            <person name="Harholt J."/>
            <person name="Hattori M."/>
            <person name="Heyl A."/>
            <person name="Hirai T."/>
            <person name="Hiwatashi Y."/>
            <person name="Ishikawa M."/>
            <person name="Iwata M."/>
            <person name="Karol K.G."/>
            <person name="Koehler B."/>
            <person name="Kolukisaoglu U."/>
            <person name="Kubo M."/>
            <person name="Kurata T."/>
            <person name="Lalonde S."/>
            <person name="Li K."/>
            <person name="Li Y."/>
            <person name="Litt A."/>
            <person name="Lyons E."/>
            <person name="Manning G."/>
            <person name="Maruyama T."/>
            <person name="Michael T.P."/>
            <person name="Mikami K."/>
            <person name="Miyazaki S."/>
            <person name="Morinaga S."/>
            <person name="Murata T."/>
            <person name="Mueller-Roeber B."/>
            <person name="Nelson D.R."/>
            <person name="Obara M."/>
            <person name="Oguri Y."/>
            <person name="Olmstead R.G."/>
            <person name="Onodera N."/>
            <person name="Petersen B.L."/>
            <person name="Pils B."/>
            <person name="Prigge M."/>
            <person name="Rensing S.A."/>
            <person name="Riano-Pachon D.M."/>
            <person name="Roberts A.W."/>
            <person name="Sato Y."/>
            <person name="Scheller H.V."/>
            <person name="Schulz B."/>
            <person name="Schulz C."/>
            <person name="Shakirov E.V."/>
            <person name="Shibagaki N."/>
            <person name="Shinohara N."/>
            <person name="Shippen D.E."/>
            <person name="Soerensen I."/>
            <person name="Sotooka R."/>
            <person name="Sugimoto N."/>
            <person name="Sugita M."/>
            <person name="Sumikawa N."/>
            <person name="Tanurdzic M."/>
            <person name="Theissen G."/>
            <person name="Ulvskov P."/>
            <person name="Wakazuki S."/>
            <person name="Weng J.K."/>
            <person name="Willats W.W."/>
            <person name="Wipf D."/>
            <person name="Wolf P.G."/>
            <person name="Yang L."/>
            <person name="Zimmer A.D."/>
            <person name="Zhu Q."/>
            <person name="Mitros T."/>
            <person name="Hellsten U."/>
            <person name="Loque D."/>
            <person name="Otillar R."/>
            <person name="Salamov A."/>
            <person name="Schmutz J."/>
            <person name="Shapiro H."/>
            <person name="Lindquist E."/>
            <person name="Lucas S."/>
            <person name="Rokhsar D."/>
            <person name="Grigoriev I.V."/>
        </authorList>
    </citation>
    <scope>NUCLEOTIDE SEQUENCE [LARGE SCALE GENOMIC DNA]</scope>
</reference>
<organism evidence="6">
    <name type="scientific">Selaginella moellendorffii</name>
    <name type="common">Spikemoss</name>
    <dbReference type="NCBI Taxonomy" id="88036"/>
    <lineage>
        <taxon>Eukaryota</taxon>
        <taxon>Viridiplantae</taxon>
        <taxon>Streptophyta</taxon>
        <taxon>Embryophyta</taxon>
        <taxon>Tracheophyta</taxon>
        <taxon>Lycopodiopsida</taxon>
        <taxon>Selaginellales</taxon>
        <taxon>Selaginellaceae</taxon>
        <taxon>Selaginella</taxon>
    </lineage>
</organism>
<keyword evidence="6" id="KW-1185">Reference proteome</keyword>
<evidence type="ECO:0000256" key="1">
    <source>
        <dbReference type="ARBA" id="ARBA00006227"/>
    </source>
</evidence>
<comment type="similarity">
    <text evidence="1">Belongs to the universal ribosomal protein uL13 family.</text>
</comment>
<dbReference type="AlphaFoldDB" id="D8RHW6"/>
<dbReference type="GO" id="GO:0003735">
    <property type="term" value="F:structural constituent of ribosome"/>
    <property type="evidence" value="ECO:0000318"/>
    <property type="project" value="GO_Central"/>
</dbReference>
<dbReference type="SUPFAM" id="SSF52161">
    <property type="entry name" value="Ribosomal protein L13"/>
    <property type="match status" value="1"/>
</dbReference>
<dbReference type="GO" id="GO:0005840">
    <property type="term" value="C:ribosome"/>
    <property type="evidence" value="ECO:0000318"/>
    <property type="project" value="GO_Central"/>
</dbReference>
<dbReference type="Gramene" id="EFJ28143">
    <property type="protein sequence ID" value="EFJ28143"/>
    <property type="gene ID" value="SELMODRAFT_94231"/>
</dbReference>
<dbReference type="STRING" id="88036.D8RHW6"/>
<dbReference type="Gene3D" id="3.90.1180.10">
    <property type="entry name" value="Ribosomal protein L13"/>
    <property type="match status" value="1"/>
</dbReference>
<evidence type="ECO:0000256" key="3">
    <source>
        <dbReference type="ARBA" id="ARBA00023274"/>
    </source>
</evidence>
<feature type="region of interest" description="Disordered" evidence="4">
    <location>
        <begin position="180"/>
        <end position="200"/>
    </location>
</feature>
<keyword evidence="2" id="KW-0689">Ribosomal protein</keyword>
<dbReference type="InterPro" id="IPR005823">
    <property type="entry name" value="Ribosomal_uL13_bac-type"/>
</dbReference>
<dbReference type="CDD" id="cd00392">
    <property type="entry name" value="Ribosomal_L13"/>
    <property type="match status" value="1"/>
</dbReference>
<dbReference type="PANTHER" id="PTHR11545">
    <property type="entry name" value="RIBOSOMAL PROTEIN L13"/>
    <property type="match status" value="1"/>
</dbReference>
<protein>
    <recommendedName>
        <fullName evidence="7">Ribosomal protein L13</fullName>
    </recommendedName>
</protein>
<dbReference type="InterPro" id="IPR036899">
    <property type="entry name" value="Ribosomal_uL13_sf"/>
</dbReference>
<dbReference type="OMA" id="EGSEHPF"/>
<dbReference type="GO" id="GO:0006412">
    <property type="term" value="P:translation"/>
    <property type="evidence" value="ECO:0007669"/>
    <property type="project" value="InterPro"/>
</dbReference>
<dbReference type="InParanoid" id="D8RHW6"/>